<dbReference type="EMBL" id="JACEIK010003613">
    <property type="protein sequence ID" value="MCD9642386.1"/>
    <property type="molecule type" value="Genomic_DNA"/>
</dbReference>
<evidence type="ECO:0000313" key="1">
    <source>
        <dbReference type="EMBL" id="MCD9642386.1"/>
    </source>
</evidence>
<protein>
    <submittedName>
        <fullName evidence="1">Uncharacterized protein</fullName>
    </submittedName>
</protein>
<accession>A0ABS8V5E1</accession>
<name>A0ABS8V5E1_DATST</name>
<organism evidence="1 2">
    <name type="scientific">Datura stramonium</name>
    <name type="common">Jimsonweed</name>
    <name type="synonym">Common thornapple</name>
    <dbReference type="NCBI Taxonomy" id="4076"/>
    <lineage>
        <taxon>Eukaryota</taxon>
        <taxon>Viridiplantae</taxon>
        <taxon>Streptophyta</taxon>
        <taxon>Embryophyta</taxon>
        <taxon>Tracheophyta</taxon>
        <taxon>Spermatophyta</taxon>
        <taxon>Magnoliopsida</taxon>
        <taxon>eudicotyledons</taxon>
        <taxon>Gunneridae</taxon>
        <taxon>Pentapetalae</taxon>
        <taxon>asterids</taxon>
        <taxon>lamiids</taxon>
        <taxon>Solanales</taxon>
        <taxon>Solanaceae</taxon>
        <taxon>Solanoideae</taxon>
        <taxon>Datureae</taxon>
        <taxon>Datura</taxon>
    </lineage>
</organism>
<proteinExistence type="predicted"/>
<dbReference type="Proteomes" id="UP000823775">
    <property type="component" value="Unassembled WGS sequence"/>
</dbReference>
<keyword evidence="2" id="KW-1185">Reference proteome</keyword>
<reference evidence="1 2" key="1">
    <citation type="journal article" date="2021" name="BMC Genomics">
        <title>Datura genome reveals duplications of psychoactive alkaloid biosynthetic genes and high mutation rate following tissue culture.</title>
        <authorList>
            <person name="Rajewski A."/>
            <person name="Carter-House D."/>
            <person name="Stajich J."/>
            <person name="Litt A."/>
        </authorList>
    </citation>
    <scope>NUCLEOTIDE SEQUENCE [LARGE SCALE GENOMIC DNA]</scope>
    <source>
        <strain evidence="1">AR-01</strain>
    </source>
</reference>
<feature type="non-terminal residue" evidence="1">
    <location>
        <position position="1"/>
    </location>
</feature>
<gene>
    <name evidence="1" type="ORF">HAX54_029193</name>
</gene>
<sequence length="87" mass="9672">FTEDGRWRRHLAISAGVEGHRRRDGEEKRKGEGKIRLFMVVFGVRPTFVDGCQSSDGEEGRGQRIWAEISLRMSGSGCGSFDGSRVA</sequence>
<evidence type="ECO:0000313" key="2">
    <source>
        <dbReference type="Proteomes" id="UP000823775"/>
    </source>
</evidence>
<comment type="caution">
    <text evidence="1">The sequence shown here is derived from an EMBL/GenBank/DDBJ whole genome shotgun (WGS) entry which is preliminary data.</text>
</comment>